<sequence>MDRQEYLIGAALVPVTACDEVRAQVRALALPGQIKLHWTDEQESRRRTIVKRLAEIAPMTVVVTHLSERVKKNERCRRKCLEALYHEMVGMEIYDLTLEHRSDKQNAADRAHIVSLQGQGLERGIRIRHLRGGDEPLLWIADILLGAVNAAAMGEPRYLEALQETIVVQHRTADSLMP</sequence>
<reference evidence="1 2" key="1">
    <citation type="journal article" date="2015" name="Stand. Genomic Sci.">
        <title>Genomic Encyclopedia of Bacterial and Archaeal Type Strains, Phase III: the genomes of soil and plant-associated and newly described type strains.</title>
        <authorList>
            <person name="Whitman W.B."/>
            <person name="Woyke T."/>
            <person name="Klenk H.P."/>
            <person name="Zhou Y."/>
            <person name="Lilburn T.G."/>
            <person name="Beck B.J."/>
            <person name="De Vos P."/>
            <person name="Vandamme P."/>
            <person name="Eisen J.A."/>
            <person name="Garrity G."/>
            <person name="Hugenholtz P."/>
            <person name="Kyrpides N.C."/>
        </authorList>
    </citation>
    <scope>NUCLEOTIDE SEQUENCE [LARGE SCALE GENOMIC DNA]</scope>
    <source>
        <strain evidence="1 2">S2T63</strain>
    </source>
</reference>
<dbReference type="AlphaFoldDB" id="A0A498BR54"/>
<proteinExistence type="predicted"/>
<accession>A0A498BR54</accession>
<dbReference type="EMBL" id="RCDB01000005">
    <property type="protein sequence ID" value="RLK46445.1"/>
    <property type="molecule type" value="Genomic_DNA"/>
</dbReference>
<organism evidence="1 2">
    <name type="scientific">Microbacterium telephonicum</name>
    <dbReference type="NCBI Taxonomy" id="1714841"/>
    <lineage>
        <taxon>Bacteria</taxon>
        <taxon>Bacillati</taxon>
        <taxon>Actinomycetota</taxon>
        <taxon>Actinomycetes</taxon>
        <taxon>Micrococcales</taxon>
        <taxon>Microbacteriaceae</taxon>
        <taxon>Microbacterium</taxon>
    </lineage>
</organism>
<name>A0A498BR54_9MICO</name>
<evidence type="ECO:0000313" key="2">
    <source>
        <dbReference type="Proteomes" id="UP000273158"/>
    </source>
</evidence>
<keyword evidence="2" id="KW-1185">Reference proteome</keyword>
<evidence type="ECO:0000313" key="1">
    <source>
        <dbReference type="EMBL" id="RLK46445.1"/>
    </source>
</evidence>
<protein>
    <submittedName>
        <fullName evidence="1">Uncharacterized protein</fullName>
    </submittedName>
</protein>
<gene>
    <name evidence="1" type="ORF">C7474_2983</name>
</gene>
<dbReference type="Proteomes" id="UP000273158">
    <property type="component" value="Unassembled WGS sequence"/>
</dbReference>
<comment type="caution">
    <text evidence="1">The sequence shown here is derived from an EMBL/GenBank/DDBJ whole genome shotgun (WGS) entry which is preliminary data.</text>
</comment>